<protein>
    <submittedName>
        <fullName evidence="2">Uncharacterized protein</fullName>
    </submittedName>
</protein>
<accession>M3YWE7</accession>
<reference evidence="2" key="1">
    <citation type="submission" date="2024-06" db="UniProtKB">
        <authorList>
            <consortium name="Ensembl"/>
        </authorList>
    </citation>
    <scope>IDENTIFICATION</scope>
</reference>
<evidence type="ECO:0000256" key="1">
    <source>
        <dbReference type="SAM" id="MobiDB-lite"/>
    </source>
</evidence>
<dbReference type="HOGENOM" id="CLU_1753916_0_0_1"/>
<dbReference type="EMBL" id="AEYP01027874">
    <property type="status" value="NOT_ANNOTATED_CDS"/>
    <property type="molecule type" value="Genomic_DNA"/>
</dbReference>
<name>M3YWE7_MUSPF</name>
<dbReference type="InParanoid" id="M3YWE7"/>
<evidence type="ECO:0000313" key="2">
    <source>
        <dbReference type="Ensembl" id="ENSMPUP00000015657.1"/>
    </source>
</evidence>
<proteinExistence type="predicted"/>
<feature type="region of interest" description="Disordered" evidence="1">
    <location>
        <begin position="1"/>
        <end position="106"/>
    </location>
</feature>
<organism evidence="2">
    <name type="scientific">Mustela putorius furo</name>
    <name type="common">European domestic ferret</name>
    <name type="synonym">Mustela furo</name>
    <dbReference type="NCBI Taxonomy" id="9669"/>
    <lineage>
        <taxon>Eukaryota</taxon>
        <taxon>Metazoa</taxon>
        <taxon>Chordata</taxon>
        <taxon>Craniata</taxon>
        <taxon>Vertebrata</taxon>
        <taxon>Euteleostomi</taxon>
        <taxon>Mammalia</taxon>
        <taxon>Eutheria</taxon>
        <taxon>Laurasiatheria</taxon>
        <taxon>Carnivora</taxon>
        <taxon>Caniformia</taxon>
        <taxon>Musteloidea</taxon>
        <taxon>Mustelidae</taxon>
        <taxon>Mustelinae</taxon>
        <taxon>Mustela</taxon>
    </lineage>
</organism>
<dbReference type="AlphaFoldDB" id="M3YWE7"/>
<sequence length="149" mass="16193">WDLTLPSLGGSKLTTPGQPGPLSAHVGPHIHNLTKREVRENSCPQSHKRQHGTVDTETPSIIPGRSTGQLRSQFREPTEPSDPEAGVGEEPAQLPERTAPPLPRLCSLLLPTPDPSLLARPTAPSVPSALVDTDCSCLQHWEEEKWKLL</sequence>
<dbReference type="Ensembl" id="ENSMPUT00000015898.1">
    <property type="protein sequence ID" value="ENSMPUP00000015657.1"/>
    <property type="gene ID" value="ENSMPUG00000015766.1"/>
</dbReference>